<sequence>MTEKSTPRIALVGANGYGLHHRQNLEPRRRRGEIAFVGICDTAEIHEDEHIPLGDIPVFDDYQKLLDETDPHVVVIATPPPTHLPIASAAMRHGSDVYLEKPPVANLEEYKRLYEVMTETGRNVQVGFQALGSHGFNALRDAVEAGRLGEVQAVGVAGSWRRPDSYYRRSPWAGKREVNGVLVADGALANPFAHASQEAIALAGDWPLAGPIDLERLRTRENIEVDDTAVWRGVNLNGVQITVAVTLCGHEKVEGDVYVRGTEGEAWFEYPTDRLRLPGESEPKPYGRTDLLDNLLAHRQRGVGLISGLRRAKTFTGVLETVLNSPVPRLVDAAHLERVEDDTVTILKGADKAVEAAAKGGRLFSELALPWA</sequence>
<name>A0A1G6SYY4_9ACTN</name>
<protein>
    <submittedName>
        <fullName evidence="4">Predicted dehydrogenase</fullName>
    </submittedName>
</protein>
<gene>
    <name evidence="4" type="ORF">SAMN05216270_102370</name>
</gene>
<reference evidence="5" key="1">
    <citation type="submission" date="2016-10" db="EMBL/GenBank/DDBJ databases">
        <authorList>
            <person name="Varghese N."/>
            <person name="Submissions S."/>
        </authorList>
    </citation>
    <scope>NUCLEOTIDE SEQUENCE [LARGE SCALE GENOMIC DNA]</scope>
    <source>
        <strain evidence="5">CGMCC 4.3516</strain>
    </source>
</reference>
<dbReference type="InterPro" id="IPR036291">
    <property type="entry name" value="NAD(P)-bd_dom_sf"/>
</dbReference>
<dbReference type="RefSeq" id="WP_177154800.1">
    <property type="nucleotide sequence ID" value="NZ_FNAD01000002.1"/>
</dbReference>
<dbReference type="Gene3D" id="3.40.50.720">
    <property type="entry name" value="NAD(P)-binding Rossmann-like Domain"/>
    <property type="match status" value="1"/>
</dbReference>
<dbReference type="GO" id="GO:0016491">
    <property type="term" value="F:oxidoreductase activity"/>
    <property type="evidence" value="ECO:0007669"/>
    <property type="project" value="UniProtKB-KW"/>
</dbReference>
<keyword evidence="1" id="KW-0560">Oxidoreductase</keyword>
<evidence type="ECO:0000313" key="4">
    <source>
        <dbReference type="EMBL" id="SDD21824.1"/>
    </source>
</evidence>
<dbReference type="Gene3D" id="3.30.360.10">
    <property type="entry name" value="Dihydrodipicolinate Reductase, domain 2"/>
    <property type="match status" value="1"/>
</dbReference>
<dbReference type="InterPro" id="IPR055170">
    <property type="entry name" value="GFO_IDH_MocA-like_dom"/>
</dbReference>
<dbReference type="SUPFAM" id="SSF55347">
    <property type="entry name" value="Glyceraldehyde-3-phosphate dehydrogenase-like, C-terminal domain"/>
    <property type="match status" value="1"/>
</dbReference>
<dbReference type="SUPFAM" id="SSF51735">
    <property type="entry name" value="NAD(P)-binding Rossmann-fold domains"/>
    <property type="match status" value="1"/>
</dbReference>
<evidence type="ECO:0000313" key="5">
    <source>
        <dbReference type="Proteomes" id="UP000198949"/>
    </source>
</evidence>
<dbReference type="GO" id="GO:0000166">
    <property type="term" value="F:nucleotide binding"/>
    <property type="evidence" value="ECO:0007669"/>
    <property type="project" value="InterPro"/>
</dbReference>
<dbReference type="AlphaFoldDB" id="A0A1G6SYY4"/>
<evidence type="ECO:0000256" key="1">
    <source>
        <dbReference type="ARBA" id="ARBA00023002"/>
    </source>
</evidence>
<evidence type="ECO:0000259" key="2">
    <source>
        <dbReference type="Pfam" id="PF01408"/>
    </source>
</evidence>
<dbReference type="PANTHER" id="PTHR43818:SF11">
    <property type="entry name" value="BCDNA.GH03377"/>
    <property type="match status" value="1"/>
</dbReference>
<feature type="domain" description="Gfo/Idh/MocA-like oxidoreductase N-terminal" evidence="2">
    <location>
        <begin position="8"/>
        <end position="128"/>
    </location>
</feature>
<evidence type="ECO:0000259" key="3">
    <source>
        <dbReference type="Pfam" id="PF22725"/>
    </source>
</evidence>
<dbReference type="STRING" id="58114.SAMN05216270_102370"/>
<keyword evidence="5" id="KW-1185">Reference proteome</keyword>
<dbReference type="EMBL" id="FNAD01000002">
    <property type="protein sequence ID" value="SDD21824.1"/>
    <property type="molecule type" value="Genomic_DNA"/>
</dbReference>
<dbReference type="Pfam" id="PF22725">
    <property type="entry name" value="GFO_IDH_MocA_C3"/>
    <property type="match status" value="1"/>
</dbReference>
<organism evidence="4 5">
    <name type="scientific">Glycomyces harbinensis</name>
    <dbReference type="NCBI Taxonomy" id="58114"/>
    <lineage>
        <taxon>Bacteria</taxon>
        <taxon>Bacillati</taxon>
        <taxon>Actinomycetota</taxon>
        <taxon>Actinomycetes</taxon>
        <taxon>Glycomycetales</taxon>
        <taxon>Glycomycetaceae</taxon>
        <taxon>Glycomyces</taxon>
    </lineage>
</organism>
<proteinExistence type="predicted"/>
<feature type="domain" description="GFO/IDH/MocA-like oxidoreductase" evidence="3">
    <location>
        <begin position="136"/>
        <end position="265"/>
    </location>
</feature>
<dbReference type="Proteomes" id="UP000198949">
    <property type="component" value="Unassembled WGS sequence"/>
</dbReference>
<dbReference type="PANTHER" id="PTHR43818">
    <property type="entry name" value="BCDNA.GH03377"/>
    <property type="match status" value="1"/>
</dbReference>
<dbReference type="InterPro" id="IPR050463">
    <property type="entry name" value="Gfo/Idh/MocA_oxidrdct_glycsds"/>
</dbReference>
<dbReference type="Pfam" id="PF01408">
    <property type="entry name" value="GFO_IDH_MocA"/>
    <property type="match status" value="1"/>
</dbReference>
<dbReference type="InterPro" id="IPR000683">
    <property type="entry name" value="Gfo/Idh/MocA-like_OxRdtase_N"/>
</dbReference>
<accession>A0A1G6SYY4</accession>